<evidence type="ECO:0008006" key="3">
    <source>
        <dbReference type="Google" id="ProtNLM"/>
    </source>
</evidence>
<comment type="caution">
    <text evidence="1">The sequence shown here is derived from an EMBL/GenBank/DDBJ whole genome shotgun (WGS) entry which is preliminary data.</text>
</comment>
<protein>
    <recommendedName>
        <fullName evidence="3">Peptidyl-prolyl cis-trans isomerase</fullName>
    </recommendedName>
</protein>
<dbReference type="AlphaFoldDB" id="A0A9D2K954"/>
<reference evidence="1" key="2">
    <citation type="submission" date="2021-04" db="EMBL/GenBank/DDBJ databases">
        <authorList>
            <person name="Gilroy R."/>
        </authorList>
    </citation>
    <scope>NUCLEOTIDE SEQUENCE</scope>
    <source>
        <strain evidence="1">Gambia16-554</strain>
    </source>
</reference>
<dbReference type="PROSITE" id="PS51257">
    <property type="entry name" value="PROKAR_LIPOPROTEIN"/>
    <property type="match status" value="1"/>
</dbReference>
<dbReference type="Proteomes" id="UP000824115">
    <property type="component" value="Unassembled WGS sequence"/>
</dbReference>
<sequence>MKKALWILLICVSVTSCRLYDSLFKGDVVARAGRDVLYQSDIDALNIKGFSPKDSAQIVERYIFSWAKSRLLLDVAESRLSKADLDVEAQLEEYRQQLIVYRYEQQYVGQRLDTVISEQEYREYYDTHPASFIAHVPLMKGWYIKIGDNSPNLNPVKSLYRSRTEEDADRLRELCYISAEKYFYFDTWVALDALTEGTGLDLEEISRILDDRSWLDVDRLGYTYLISVEDYVPAGSPAPYEYCRDAIRNHILNKRKQQLITSLERNLLNDAIVSEKFIIYSR</sequence>
<reference evidence="1" key="1">
    <citation type="journal article" date="2021" name="PeerJ">
        <title>Extensive microbial diversity within the chicken gut microbiome revealed by metagenomics and culture.</title>
        <authorList>
            <person name="Gilroy R."/>
            <person name="Ravi A."/>
            <person name="Getino M."/>
            <person name="Pursley I."/>
            <person name="Horton D.L."/>
            <person name="Alikhan N.F."/>
            <person name="Baker D."/>
            <person name="Gharbi K."/>
            <person name="Hall N."/>
            <person name="Watson M."/>
            <person name="Adriaenssens E.M."/>
            <person name="Foster-Nyarko E."/>
            <person name="Jarju S."/>
            <person name="Secka A."/>
            <person name="Antonio M."/>
            <person name="Oren A."/>
            <person name="Chaudhuri R.R."/>
            <person name="La Ragione R."/>
            <person name="Hildebrand F."/>
            <person name="Pallen M.J."/>
        </authorList>
    </citation>
    <scope>NUCLEOTIDE SEQUENCE</scope>
    <source>
        <strain evidence="1">Gambia16-554</strain>
    </source>
</reference>
<organism evidence="1 2">
    <name type="scientific">Candidatus Coprenecus stercoravium</name>
    <dbReference type="NCBI Taxonomy" id="2840735"/>
    <lineage>
        <taxon>Bacteria</taxon>
        <taxon>Pseudomonadati</taxon>
        <taxon>Bacteroidota</taxon>
        <taxon>Bacteroidia</taxon>
        <taxon>Bacteroidales</taxon>
        <taxon>Rikenellaceae</taxon>
        <taxon>Rikenellaceae incertae sedis</taxon>
        <taxon>Candidatus Coprenecus</taxon>
    </lineage>
</organism>
<evidence type="ECO:0000313" key="1">
    <source>
        <dbReference type="EMBL" id="HIZ85519.1"/>
    </source>
</evidence>
<gene>
    <name evidence="1" type="ORF">IAC04_03415</name>
</gene>
<proteinExistence type="predicted"/>
<dbReference type="EMBL" id="DXAW01000066">
    <property type="protein sequence ID" value="HIZ85519.1"/>
    <property type="molecule type" value="Genomic_DNA"/>
</dbReference>
<name>A0A9D2K954_9BACT</name>
<evidence type="ECO:0000313" key="2">
    <source>
        <dbReference type="Proteomes" id="UP000824115"/>
    </source>
</evidence>
<accession>A0A9D2K954</accession>